<dbReference type="Proteomes" id="UP001479290">
    <property type="component" value="Unassembled WGS sequence"/>
</dbReference>
<feature type="transmembrane region" description="Helical" evidence="7">
    <location>
        <begin position="86"/>
        <end position="107"/>
    </location>
</feature>
<keyword evidence="9" id="KW-1185">Reference proteome</keyword>
<organism evidence="8 9">
    <name type="scientific">Culter alburnus</name>
    <name type="common">Topmouth culter</name>
    <dbReference type="NCBI Taxonomy" id="194366"/>
    <lineage>
        <taxon>Eukaryota</taxon>
        <taxon>Metazoa</taxon>
        <taxon>Chordata</taxon>
        <taxon>Craniata</taxon>
        <taxon>Vertebrata</taxon>
        <taxon>Euteleostomi</taxon>
        <taxon>Actinopterygii</taxon>
        <taxon>Neopterygii</taxon>
        <taxon>Teleostei</taxon>
        <taxon>Ostariophysi</taxon>
        <taxon>Cypriniformes</taxon>
        <taxon>Xenocyprididae</taxon>
        <taxon>Xenocypridinae</taxon>
        <taxon>Culter</taxon>
    </lineage>
</organism>
<evidence type="ECO:0000313" key="9">
    <source>
        <dbReference type="Proteomes" id="UP001479290"/>
    </source>
</evidence>
<reference evidence="8 9" key="1">
    <citation type="submission" date="2024-05" db="EMBL/GenBank/DDBJ databases">
        <title>A high-quality chromosomal-level genome assembly of Topmouth culter (Culter alburnus).</title>
        <authorList>
            <person name="Zhao H."/>
        </authorList>
    </citation>
    <scope>NUCLEOTIDE SEQUENCE [LARGE SCALE GENOMIC DNA]</scope>
    <source>
        <strain evidence="8">CATC2023</strain>
        <tissue evidence="8">Muscle</tissue>
    </source>
</reference>
<dbReference type="InterPro" id="IPR007593">
    <property type="entry name" value="CD225/Dispanin_fam"/>
</dbReference>
<dbReference type="EMBL" id="JAWDJR010000016">
    <property type="protein sequence ID" value="KAK9961388.1"/>
    <property type="molecule type" value="Genomic_DNA"/>
</dbReference>
<evidence type="ECO:0000256" key="3">
    <source>
        <dbReference type="ARBA" id="ARBA00022692"/>
    </source>
</evidence>
<gene>
    <name evidence="8" type="ORF">ABG768_009178</name>
</gene>
<sequence>MDPKNQPQGAWNSSEKSGMLQPTPPPPAYQESPAGYPTSFPSQPVPQGPYVQGPYPGQPMVAMQPAVFVTAAPLANPEPDYLCYSIFNMLCCCFPLGIAALVFSCSTRNANYSGQQALAEKNSKTARILNHASVAIGLVIIVAFIILQIVLNTR</sequence>
<dbReference type="PANTHER" id="PTHR14948:SF46">
    <property type="entry name" value="DISPANIN SUBFAMILY A MEMBER 2B-LIKE-RELATED"/>
    <property type="match status" value="1"/>
</dbReference>
<feature type="transmembrane region" description="Helical" evidence="7">
    <location>
        <begin position="128"/>
        <end position="151"/>
    </location>
</feature>
<comment type="similarity">
    <text evidence="2">Belongs to the CD225/Dispanin family.</text>
</comment>
<protein>
    <submittedName>
        <fullName evidence="8">Uncharacterized protein</fullName>
    </submittedName>
</protein>
<evidence type="ECO:0000256" key="2">
    <source>
        <dbReference type="ARBA" id="ARBA00006843"/>
    </source>
</evidence>
<feature type="compositionally biased region" description="Polar residues" evidence="6">
    <location>
        <begin position="1"/>
        <end position="16"/>
    </location>
</feature>
<dbReference type="Pfam" id="PF04505">
    <property type="entry name" value="CD225"/>
    <property type="match status" value="1"/>
</dbReference>
<evidence type="ECO:0000256" key="4">
    <source>
        <dbReference type="ARBA" id="ARBA00022989"/>
    </source>
</evidence>
<dbReference type="InterPro" id="IPR051423">
    <property type="entry name" value="CD225/Dispanin"/>
</dbReference>
<evidence type="ECO:0000256" key="5">
    <source>
        <dbReference type="ARBA" id="ARBA00023136"/>
    </source>
</evidence>
<keyword evidence="4 7" id="KW-1133">Transmembrane helix</keyword>
<keyword evidence="3 7" id="KW-0812">Transmembrane</keyword>
<proteinExistence type="inferred from homology"/>
<accession>A0AAW1ZL46</accession>
<comment type="caution">
    <text evidence="8">The sequence shown here is derived from an EMBL/GenBank/DDBJ whole genome shotgun (WGS) entry which is preliminary data.</text>
</comment>
<feature type="region of interest" description="Disordered" evidence="6">
    <location>
        <begin position="1"/>
        <end position="52"/>
    </location>
</feature>
<dbReference type="PANTHER" id="PTHR14948">
    <property type="entry name" value="NG5"/>
    <property type="match status" value="1"/>
</dbReference>
<evidence type="ECO:0000256" key="1">
    <source>
        <dbReference type="ARBA" id="ARBA00004370"/>
    </source>
</evidence>
<name>A0AAW1ZL46_CULAL</name>
<dbReference type="AlphaFoldDB" id="A0AAW1ZL46"/>
<keyword evidence="5 7" id="KW-0472">Membrane</keyword>
<evidence type="ECO:0000256" key="7">
    <source>
        <dbReference type="SAM" id="Phobius"/>
    </source>
</evidence>
<dbReference type="GO" id="GO:0016020">
    <property type="term" value="C:membrane"/>
    <property type="evidence" value="ECO:0007669"/>
    <property type="project" value="UniProtKB-SubCell"/>
</dbReference>
<evidence type="ECO:0000256" key="6">
    <source>
        <dbReference type="SAM" id="MobiDB-lite"/>
    </source>
</evidence>
<evidence type="ECO:0000313" key="8">
    <source>
        <dbReference type="EMBL" id="KAK9961388.1"/>
    </source>
</evidence>
<comment type="subcellular location">
    <subcellularLocation>
        <location evidence="1">Membrane</location>
    </subcellularLocation>
</comment>